<dbReference type="GO" id="GO:0000785">
    <property type="term" value="C:chromatin"/>
    <property type="evidence" value="ECO:0007669"/>
    <property type="project" value="TreeGrafter"/>
</dbReference>
<protein>
    <recommendedName>
        <fullName evidence="7">JmjN domain-containing protein</fullName>
    </recommendedName>
</protein>
<keyword evidence="1" id="KW-0479">Metal-binding</keyword>
<keyword evidence="2" id="KW-0408">Iron</keyword>
<accession>K3WE26</accession>
<dbReference type="InParanoid" id="K3WE26"/>
<dbReference type="eggNOG" id="KOG1246">
    <property type="taxonomic scope" value="Eukaryota"/>
</dbReference>
<dbReference type="SMART" id="SM00545">
    <property type="entry name" value="JmjN"/>
    <property type="match status" value="1"/>
</dbReference>
<dbReference type="Proteomes" id="UP000019132">
    <property type="component" value="Unassembled WGS sequence"/>
</dbReference>
<feature type="domain" description="JmjN" evidence="4">
    <location>
        <begin position="19"/>
        <end position="60"/>
    </location>
</feature>
<feature type="domain" description="ARID" evidence="3">
    <location>
        <begin position="84"/>
        <end position="157"/>
    </location>
</feature>
<dbReference type="VEuPathDB" id="FungiDB:PYU1_G003210"/>
<dbReference type="HOGENOM" id="CLU_1681462_0_0_1"/>
<dbReference type="Gene3D" id="2.60.120.650">
    <property type="entry name" value="Cupin"/>
    <property type="match status" value="1"/>
</dbReference>
<dbReference type="PANTHER" id="PTHR10694:SF33">
    <property type="entry name" value="LYSINE-SPECIFIC DEMETHYLASE 5"/>
    <property type="match status" value="1"/>
</dbReference>
<dbReference type="GO" id="GO:0005634">
    <property type="term" value="C:nucleus"/>
    <property type="evidence" value="ECO:0007669"/>
    <property type="project" value="TreeGrafter"/>
</dbReference>
<evidence type="ECO:0000259" key="3">
    <source>
        <dbReference type="PROSITE" id="PS51011"/>
    </source>
</evidence>
<dbReference type="InterPro" id="IPR001606">
    <property type="entry name" value="ARID_dom"/>
</dbReference>
<evidence type="ECO:0008006" key="7">
    <source>
        <dbReference type="Google" id="ProtNLM"/>
    </source>
</evidence>
<reference evidence="5" key="3">
    <citation type="submission" date="2015-02" db="UniProtKB">
        <authorList>
            <consortium name="EnsemblProtists"/>
        </authorList>
    </citation>
    <scope>IDENTIFICATION</scope>
    <source>
        <strain evidence="5">DAOM BR144</strain>
    </source>
</reference>
<evidence type="ECO:0000313" key="5">
    <source>
        <dbReference type="EnsemblProtists" id="PYU1_T003217"/>
    </source>
</evidence>
<dbReference type="STRING" id="431595.K3WE26"/>
<dbReference type="InterPro" id="IPR036431">
    <property type="entry name" value="ARID_dom_sf"/>
</dbReference>
<dbReference type="GO" id="GO:0010468">
    <property type="term" value="P:regulation of gene expression"/>
    <property type="evidence" value="ECO:0007669"/>
    <property type="project" value="TreeGrafter"/>
</dbReference>
<evidence type="ECO:0000256" key="1">
    <source>
        <dbReference type="ARBA" id="ARBA00022723"/>
    </source>
</evidence>
<dbReference type="AlphaFoldDB" id="K3WE26"/>
<dbReference type="OMA" id="WTHICRE"/>
<dbReference type="EnsemblProtists" id="PYU1_T003217">
    <property type="protein sequence ID" value="PYU1_T003217"/>
    <property type="gene ID" value="PYU1_G003210"/>
</dbReference>
<dbReference type="GO" id="GO:0003677">
    <property type="term" value="F:DNA binding"/>
    <property type="evidence" value="ECO:0007669"/>
    <property type="project" value="InterPro"/>
</dbReference>
<dbReference type="Pfam" id="PF02375">
    <property type="entry name" value="JmjN"/>
    <property type="match status" value="1"/>
</dbReference>
<dbReference type="GO" id="GO:0046872">
    <property type="term" value="F:metal ion binding"/>
    <property type="evidence" value="ECO:0007669"/>
    <property type="project" value="UniProtKB-KW"/>
</dbReference>
<name>K3WE26_GLOUD</name>
<evidence type="ECO:0000256" key="2">
    <source>
        <dbReference type="ARBA" id="ARBA00023004"/>
    </source>
</evidence>
<dbReference type="InterPro" id="IPR003349">
    <property type="entry name" value="JmjN"/>
</dbReference>
<proteinExistence type="predicted"/>
<keyword evidence="6" id="KW-1185">Reference proteome</keyword>
<dbReference type="PROSITE" id="PS51011">
    <property type="entry name" value="ARID"/>
    <property type="match status" value="1"/>
</dbReference>
<evidence type="ECO:0000313" key="6">
    <source>
        <dbReference type="Proteomes" id="UP000019132"/>
    </source>
</evidence>
<dbReference type="PANTHER" id="PTHR10694">
    <property type="entry name" value="LYSINE-SPECIFIC DEMETHYLASE"/>
    <property type="match status" value="1"/>
</dbReference>
<dbReference type="Pfam" id="PF01388">
    <property type="entry name" value="ARID"/>
    <property type="match status" value="1"/>
</dbReference>
<organism evidence="5 6">
    <name type="scientific">Globisporangium ultimum (strain ATCC 200006 / CBS 805.95 / DAOM BR144)</name>
    <name type="common">Pythium ultimum</name>
    <dbReference type="NCBI Taxonomy" id="431595"/>
    <lineage>
        <taxon>Eukaryota</taxon>
        <taxon>Sar</taxon>
        <taxon>Stramenopiles</taxon>
        <taxon>Oomycota</taxon>
        <taxon>Peronosporomycetes</taxon>
        <taxon>Pythiales</taxon>
        <taxon>Pythiaceae</taxon>
        <taxon>Globisporangium</taxon>
    </lineage>
</organism>
<dbReference type="GO" id="GO:0141052">
    <property type="term" value="F:histone H3 demethylase activity"/>
    <property type="evidence" value="ECO:0007669"/>
    <property type="project" value="UniProtKB-ARBA"/>
</dbReference>
<reference evidence="6" key="2">
    <citation type="submission" date="2010-04" db="EMBL/GenBank/DDBJ databases">
        <authorList>
            <person name="Buell R."/>
            <person name="Hamilton J."/>
            <person name="Hostetler J."/>
        </authorList>
    </citation>
    <scope>NUCLEOTIDE SEQUENCE [LARGE SCALE GENOMIC DNA]</scope>
    <source>
        <strain evidence="6">DAOM:BR144</strain>
    </source>
</reference>
<evidence type="ECO:0000259" key="4">
    <source>
        <dbReference type="PROSITE" id="PS51183"/>
    </source>
</evidence>
<dbReference type="SUPFAM" id="SSF46774">
    <property type="entry name" value="ARID-like"/>
    <property type="match status" value="1"/>
</dbReference>
<dbReference type="PROSITE" id="PS51183">
    <property type="entry name" value="JMJN"/>
    <property type="match status" value="1"/>
</dbReference>
<sequence length="157" mass="17868">MTDWDPRATETHGYICPPCPVFYPTREQFKNPLKYISSIRHIGEQAGICKIVPPAGWQPPFAINEKTFKFRTRVQQLNCIDGHSRAEGNFVESLRMFLYRNGTPMKELPRVDGQLVNLHLLYKTVKECGGYDTSGENALGRSAARRDLSRLPASLRD</sequence>
<dbReference type="EMBL" id="GL376603">
    <property type="status" value="NOT_ANNOTATED_CDS"/>
    <property type="molecule type" value="Genomic_DNA"/>
</dbReference>
<reference evidence="6" key="1">
    <citation type="journal article" date="2010" name="Genome Biol.">
        <title>Genome sequence of the necrotrophic plant pathogen Pythium ultimum reveals original pathogenicity mechanisms and effector repertoire.</title>
        <authorList>
            <person name="Levesque C.A."/>
            <person name="Brouwer H."/>
            <person name="Cano L."/>
            <person name="Hamilton J.P."/>
            <person name="Holt C."/>
            <person name="Huitema E."/>
            <person name="Raffaele S."/>
            <person name="Robideau G.P."/>
            <person name="Thines M."/>
            <person name="Win J."/>
            <person name="Zerillo M.M."/>
            <person name="Beakes G.W."/>
            <person name="Boore J.L."/>
            <person name="Busam D."/>
            <person name="Dumas B."/>
            <person name="Ferriera S."/>
            <person name="Fuerstenberg S.I."/>
            <person name="Gachon C.M."/>
            <person name="Gaulin E."/>
            <person name="Govers F."/>
            <person name="Grenville-Briggs L."/>
            <person name="Horner N."/>
            <person name="Hostetler J."/>
            <person name="Jiang R.H."/>
            <person name="Johnson J."/>
            <person name="Krajaejun T."/>
            <person name="Lin H."/>
            <person name="Meijer H.J."/>
            <person name="Moore B."/>
            <person name="Morris P."/>
            <person name="Phuntmart V."/>
            <person name="Puiu D."/>
            <person name="Shetty J."/>
            <person name="Stajich J.E."/>
            <person name="Tripathy S."/>
            <person name="Wawra S."/>
            <person name="van West P."/>
            <person name="Whitty B.R."/>
            <person name="Coutinho P.M."/>
            <person name="Henrissat B."/>
            <person name="Martin F."/>
            <person name="Thomas P.D."/>
            <person name="Tyler B.M."/>
            <person name="De Vries R.P."/>
            <person name="Kamoun S."/>
            <person name="Yandell M."/>
            <person name="Tisserat N."/>
            <person name="Buell C.R."/>
        </authorList>
    </citation>
    <scope>NUCLEOTIDE SEQUENCE</scope>
    <source>
        <strain evidence="6">DAOM:BR144</strain>
    </source>
</reference>